<evidence type="ECO:0000313" key="17">
    <source>
        <dbReference type="EMBL" id="RKD92714.1"/>
    </source>
</evidence>
<feature type="transmembrane region" description="Helical" evidence="14">
    <location>
        <begin position="206"/>
        <end position="225"/>
    </location>
</feature>
<evidence type="ECO:0000256" key="10">
    <source>
        <dbReference type="ARBA" id="ARBA00022840"/>
    </source>
</evidence>
<comment type="catalytic activity">
    <reaction evidence="1">
        <text>ATP + protein L-histidine = ADP + protein N-phospho-L-histidine.</text>
        <dbReference type="EC" id="2.7.13.3"/>
    </reaction>
</comment>
<keyword evidence="12" id="KW-0902">Two-component regulatory system</keyword>
<evidence type="ECO:0000256" key="1">
    <source>
        <dbReference type="ARBA" id="ARBA00000085"/>
    </source>
</evidence>
<dbReference type="GO" id="GO:0005524">
    <property type="term" value="F:ATP binding"/>
    <property type="evidence" value="ECO:0007669"/>
    <property type="project" value="UniProtKB-KW"/>
</dbReference>
<dbReference type="InterPro" id="IPR050398">
    <property type="entry name" value="HssS/ArlS-like"/>
</dbReference>
<dbReference type="EMBL" id="RAPN01000001">
    <property type="protein sequence ID" value="RKD92714.1"/>
    <property type="molecule type" value="Genomic_DNA"/>
</dbReference>
<organism evidence="17 18">
    <name type="scientific">Mangrovibacterium diazotrophicum</name>
    <dbReference type="NCBI Taxonomy" id="1261403"/>
    <lineage>
        <taxon>Bacteria</taxon>
        <taxon>Pseudomonadati</taxon>
        <taxon>Bacteroidota</taxon>
        <taxon>Bacteroidia</taxon>
        <taxon>Marinilabiliales</taxon>
        <taxon>Prolixibacteraceae</taxon>
        <taxon>Mangrovibacterium</taxon>
    </lineage>
</organism>
<evidence type="ECO:0000256" key="8">
    <source>
        <dbReference type="ARBA" id="ARBA00022741"/>
    </source>
</evidence>
<dbReference type="InterPro" id="IPR003660">
    <property type="entry name" value="HAMP_dom"/>
</dbReference>
<keyword evidence="9" id="KW-0418">Kinase</keyword>
<feature type="domain" description="HAMP" evidence="16">
    <location>
        <begin position="936"/>
        <end position="988"/>
    </location>
</feature>
<dbReference type="AlphaFoldDB" id="A0A419WBB4"/>
<dbReference type="GO" id="GO:0000155">
    <property type="term" value="F:phosphorelay sensor kinase activity"/>
    <property type="evidence" value="ECO:0007669"/>
    <property type="project" value="InterPro"/>
</dbReference>
<dbReference type="InterPro" id="IPR003661">
    <property type="entry name" value="HisK_dim/P_dom"/>
</dbReference>
<dbReference type="InterPro" id="IPR036097">
    <property type="entry name" value="HisK_dim/P_sf"/>
</dbReference>
<accession>A0A419WBB4</accession>
<gene>
    <name evidence="17" type="ORF">BC643_3091</name>
</gene>
<evidence type="ECO:0000256" key="4">
    <source>
        <dbReference type="ARBA" id="ARBA00022475"/>
    </source>
</evidence>
<name>A0A419WBB4_9BACT</name>
<dbReference type="RefSeq" id="WP_120273900.1">
    <property type="nucleotide sequence ID" value="NZ_RAPN01000001.1"/>
</dbReference>
<dbReference type="Gene3D" id="1.10.287.130">
    <property type="match status" value="1"/>
</dbReference>
<dbReference type="GO" id="GO:0005886">
    <property type="term" value="C:plasma membrane"/>
    <property type="evidence" value="ECO:0007669"/>
    <property type="project" value="UniProtKB-SubCell"/>
</dbReference>
<feature type="domain" description="Histidine kinase" evidence="15">
    <location>
        <begin position="1005"/>
        <end position="1217"/>
    </location>
</feature>
<dbReference type="Gene3D" id="3.30.565.10">
    <property type="entry name" value="Histidine kinase-like ATPase, C-terminal domain"/>
    <property type="match status" value="1"/>
</dbReference>
<dbReference type="SUPFAM" id="SSF55874">
    <property type="entry name" value="ATPase domain of HSP90 chaperone/DNA topoisomerase II/histidine kinase"/>
    <property type="match status" value="1"/>
</dbReference>
<evidence type="ECO:0000256" key="13">
    <source>
        <dbReference type="ARBA" id="ARBA00023136"/>
    </source>
</evidence>
<keyword evidence="5" id="KW-0597">Phosphoprotein</keyword>
<keyword evidence="6" id="KW-0808">Transferase</keyword>
<dbReference type="EC" id="2.7.13.3" evidence="3"/>
<dbReference type="SMART" id="SM00388">
    <property type="entry name" value="HisKA"/>
    <property type="match status" value="1"/>
</dbReference>
<feature type="transmembrane region" description="Helical" evidence="14">
    <location>
        <begin position="237"/>
        <end position="258"/>
    </location>
</feature>
<feature type="transmembrane region" description="Helical" evidence="14">
    <location>
        <begin position="909"/>
        <end position="935"/>
    </location>
</feature>
<dbReference type="InterPro" id="IPR004358">
    <property type="entry name" value="Sig_transdc_His_kin-like_C"/>
</dbReference>
<dbReference type="Pfam" id="PF00512">
    <property type="entry name" value="HisKA"/>
    <property type="match status" value="1"/>
</dbReference>
<keyword evidence="7 14" id="KW-0812">Transmembrane</keyword>
<keyword evidence="18" id="KW-1185">Reference proteome</keyword>
<dbReference type="Proteomes" id="UP000283387">
    <property type="component" value="Unassembled WGS sequence"/>
</dbReference>
<evidence type="ECO:0000256" key="9">
    <source>
        <dbReference type="ARBA" id="ARBA00022777"/>
    </source>
</evidence>
<dbReference type="SMART" id="SM00387">
    <property type="entry name" value="HATPase_c"/>
    <property type="match status" value="1"/>
</dbReference>
<feature type="transmembrane region" description="Helical" evidence="14">
    <location>
        <begin position="314"/>
        <end position="338"/>
    </location>
</feature>
<evidence type="ECO:0000256" key="12">
    <source>
        <dbReference type="ARBA" id="ARBA00023012"/>
    </source>
</evidence>
<dbReference type="PROSITE" id="PS50109">
    <property type="entry name" value="HIS_KIN"/>
    <property type="match status" value="1"/>
</dbReference>
<dbReference type="InterPro" id="IPR036890">
    <property type="entry name" value="HATPase_C_sf"/>
</dbReference>
<evidence type="ECO:0000256" key="11">
    <source>
        <dbReference type="ARBA" id="ARBA00022989"/>
    </source>
</evidence>
<evidence type="ECO:0000256" key="5">
    <source>
        <dbReference type="ARBA" id="ARBA00022553"/>
    </source>
</evidence>
<evidence type="ECO:0000259" key="15">
    <source>
        <dbReference type="PROSITE" id="PS50109"/>
    </source>
</evidence>
<keyword evidence="13 14" id="KW-0472">Membrane</keyword>
<keyword evidence="10" id="KW-0067">ATP-binding</keyword>
<comment type="caution">
    <text evidence="17">The sequence shown here is derived from an EMBL/GenBank/DDBJ whole genome shotgun (WGS) entry which is preliminary data.</text>
</comment>
<dbReference type="SUPFAM" id="SSF47384">
    <property type="entry name" value="Homodimeric domain of signal transducing histidine kinase"/>
    <property type="match status" value="1"/>
</dbReference>
<evidence type="ECO:0000256" key="14">
    <source>
        <dbReference type="SAM" id="Phobius"/>
    </source>
</evidence>
<dbReference type="InterPro" id="IPR003594">
    <property type="entry name" value="HATPase_dom"/>
</dbReference>
<evidence type="ECO:0000313" key="18">
    <source>
        <dbReference type="Proteomes" id="UP000283387"/>
    </source>
</evidence>
<dbReference type="CDD" id="cd00082">
    <property type="entry name" value="HisKA"/>
    <property type="match status" value="1"/>
</dbReference>
<keyword evidence="4" id="KW-1003">Cell membrane</keyword>
<evidence type="ECO:0000256" key="3">
    <source>
        <dbReference type="ARBA" id="ARBA00012438"/>
    </source>
</evidence>
<proteinExistence type="predicted"/>
<evidence type="ECO:0000256" key="7">
    <source>
        <dbReference type="ARBA" id="ARBA00022692"/>
    </source>
</evidence>
<feature type="transmembrane region" description="Helical" evidence="14">
    <location>
        <begin position="745"/>
        <end position="767"/>
    </location>
</feature>
<evidence type="ECO:0000256" key="2">
    <source>
        <dbReference type="ARBA" id="ARBA00004651"/>
    </source>
</evidence>
<feature type="transmembrane region" description="Helical" evidence="14">
    <location>
        <begin position="358"/>
        <end position="378"/>
    </location>
</feature>
<feature type="transmembrane region" description="Helical" evidence="14">
    <location>
        <begin position="278"/>
        <end position="302"/>
    </location>
</feature>
<feature type="transmembrane region" description="Helical" evidence="14">
    <location>
        <begin position="390"/>
        <end position="410"/>
    </location>
</feature>
<keyword evidence="11 14" id="KW-1133">Transmembrane helix</keyword>
<feature type="transmembrane region" description="Helical" evidence="14">
    <location>
        <begin position="701"/>
        <end position="725"/>
    </location>
</feature>
<dbReference type="PROSITE" id="PS50885">
    <property type="entry name" value="HAMP"/>
    <property type="match status" value="1"/>
</dbReference>
<dbReference type="Gene3D" id="6.10.340.10">
    <property type="match status" value="1"/>
</dbReference>
<evidence type="ECO:0000259" key="16">
    <source>
        <dbReference type="PROSITE" id="PS50885"/>
    </source>
</evidence>
<evidence type="ECO:0000256" key="6">
    <source>
        <dbReference type="ARBA" id="ARBA00022679"/>
    </source>
</evidence>
<protein>
    <recommendedName>
        <fullName evidence="3">histidine kinase</fullName>
        <ecNumber evidence="3">2.7.13.3</ecNumber>
    </recommendedName>
</protein>
<feature type="transmembrane region" description="Helical" evidence="14">
    <location>
        <begin position="438"/>
        <end position="458"/>
    </location>
</feature>
<comment type="subcellular location">
    <subcellularLocation>
        <location evidence="2">Cell membrane</location>
        <topology evidence="2">Multi-pass membrane protein</topology>
    </subcellularLocation>
</comment>
<keyword evidence="8" id="KW-0547">Nucleotide-binding</keyword>
<reference evidence="17 18" key="1">
    <citation type="submission" date="2018-09" db="EMBL/GenBank/DDBJ databases">
        <title>Genomic Encyclopedia of Archaeal and Bacterial Type Strains, Phase II (KMG-II): from individual species to whole genera.</title>
        <authorList>
            <person name="Goeker M."/>
        </authorList>
    </citation>
    <scope>NUCLEOTIDE SEQUENCE [LARGE SCALE GENOMIC DNA]</scope>
    <source>
        <strain evidence="17 18">DSM 27148</strain>
    </source>
</reference>
<dbReference type="PANTHER" id="PTHR45528">
    <property type="entry name" value="SENSOR HISTIDINE KINASE CPXA"/>
    <property type="match status" value="1"/>
</dbReference>
<dbReference type="OrthoDB" id="9776727at2"/>
<dbReference type="PRINTS" id="PR00344">
    <property type="entry name" value="BCTRLSENSOR"/>
</dbReference>
<dbReference type="InterPro" id="IPR005467">
    <property type="entry name" value="His_kinase_dom"/>
</dbReference>
<sequence length="1220" mass="141609">MRILKHYAFLLLSVVLIILGVLVESIVFQRDHATKLEKKFELVFQAKHDKLESELDLMTETIESPDFNGNFQSTFSDLFSLYNTDGIGFLVADGNELLYWSENHFSFSGIFNRDLKSKLVYLPNGIYFIESREYPPYTVYGLIHLKDNYSIENDYIQNKFDKDFDVPSSYAVKSAPTSGATAIHDKAGNFLFSLVPGNGDIVQPSALVWPIILYSLALLAFLIFARKVFRQHHHEHFILRVFVLGMVLLGLYWVRILFHAPGFCDVFEIFGPSLYAYSYWLPSLGDLLLLTIFIFFWSFNFAKDFVLSRTRKNYELVAAFSFIMLFYLSINFLIQNLIRNSSFSFQLNRIDDINQYSIIGYVIIALLFFSAFIINLKVMEISERFIVRRHFFWIHFILLLIFMPCCWIFRNTNVYMITLYLTTNLSVFLLQKTQLKRVSLSFIIYFVSLYTFFSLIIIQANNNARRLQIQKLMAITLYSEHDPAAELFLKEMQQKISVDTIIPSLLEANEYGQVEDYVKRNYFSGYFRKYDSWVTVCDGGDSLFVQPDNQLVPCYPFFEQMIEESGTEIPGTSFYYMDNMNGRISYFGRFTYPLQSNPLGQSVFIELKSKLLPEGVGFPELLLDKSLQEPNRYKYFSYAKYYKNELVNLSGDYQYNYYISTYNINAKERGLIERKWDGYVHLIYALGNDNYIIVSTKSFGFLEYLISFPYLFVFYFVFILLIVFIGNANYRTQALVYDLKFRIQASIIAIVLFSLLLVASGTIYYNLREYSNKHQFDLNEKMKSISEEINLRLKDVDTFTPDILDWLWQDLGELSNIFRTDINIYSFNGELIASSRPEVFNRGIISTRMDAKAFYELTENYQISIIQPEQIGELSFLSIYEPIINNRGEYLGFVNLPYFTRGDELRQEVTTFIVAFINLYVLLFFVSVIVALLLANQITRPLTLIRERLKGMQLDKKNEQISYNADDEIGALVREYNRKVEELADSADLLARTQREMAWREMAKQIAHEIKNPLTPMKLHIQHLQRAKEANSEQYDEIFARVTRTLIEQIDTLSDIATEFSNFAKMPNAKNEVFNLPDRLQQVVDLFEPNKQMKVQLAPCANKDISVFADKEQISRAVINLIKNGMQSIPSGRKGFVVVGMNCNETHATISVQDNGTGISPDIQQQLFQPNFTTKTSGMGLGLAIVKKIVESSNGKIWFDTELDVGTTFYIEIPRYIDID</sequence>
<dbReference type="Pfam" id="PF02518">
    <property type="entry name" value="HATPase_c"/>
    <property type="match status" value="1"/>
</dbReference>
<dbReference type="PANTHER" id="PTHR45528:SF1">
    <property type="entry name" value="SENSOR HISTIDINE KINASE CPXA"/>
    <property type="match status" value="1"/>
</dbReference>